<feature type="transmembrane region" description="Helical" evidence="1">
    <location>
        <begin position="16"/>
        <end position="39"/>
    </location>
</feature>
<keyword evidence="1" id="KW-0472">Membrane</keyword>
<sequence>MSLQNNGKQKSLKRRFLLILGATTFVFILALGLMIMFWSQMPLQLTKWQRIAFGSLVIIYAVLRFSRLFKKDPDEE</sequence>
<dbReference type="RefSeq" id="WP_074492484.1">
    <property type="nucleotide sequence ID" value="NZ_FPAM01000003.1"/>
</dbReference>
<proteinExistence type="predicted"/>
<accession>A0A1Q6A615</accession>
<keyword evidence="1" id="KW-0812">Transmembrane</keyword>
<dbReference type="OrthoDB" id="1376970at2"/>
<evidence type="ECO:0000256" key="1">
    <source>
        <dbReference type="SAM" id="Phobius"/>
    </source>
</evidence>
<evidence type="ECO:0000313" key="2">
    <source>
        <dbReference type="EMBL" id="OKS89451.1"/>
    </source>
</evidence>
<dbReference type="AlphaFoldDB" id="A0A1Q6A615"/>
<protein>
    <submittedName>
        <fullName evidence="2">Uncharacterized protein</fullName>
    </submittedName>
</protein>
<evidence type="ECO:0000313" key="3">
    <source>
        <dbReference type="Proteomes" id="UP000186720"/>
    </source>
</evidence>
<dbReference type="Proteomes" id="UP000186720">
    <property type="component" value="Unassembled WGS sequence"/>
</dbReference>
<name>A0A1Q6A615_9SPHI</name>
<gene>
    <name evidence="2" type="ORF">RG47T_4935</name>
</gene>
<organism evidence="2 3">
    <name type="scientific">Mucilaginibacter polytrichastri</name>
    <dbReference type="NCBI Taxonomy" id="1302689"/>
    <lineage>
        <taxon>Bacteria</taxon>
        <taxon>Pseudomonadati</taxon>
        <taxon>Bacteroidota</taxon>
        <taxon>Sphingobacteriia</taxon>
        <taxon>Sphingobacteriales</taxon>
        <taxon>Sphingobacteriaceae</taxon>
        <taxon>Mucilaginibacter</taxon>
    </lineage>
</organism>
<comment type="caution">
    <text evidence="2">The sequence shown here is derived from an EMBL/GenBank/DDBJ whole genome shotgun (WGS) entry which is preliminary data.</text>
</comment>
<dbReference type="EMBL" id="MPPL01000001">
    <property type="protein sequence ID" value="OKS89451.1"/>
    <property type="molecule type" value="Genomic_DNA"/>
</dbReference>
<dbReference type="STRING" id="1302689.RG47T_4935"/>
<keyword evidence="1" id="KW-1133">Transmembrane helix</keyword>
<feature type="transmembrane region" description="Helical" evidence="1">
    <location>
        <begin position="51"/>
        <end position="69"/>
    </location>
</feature>
<keyword evidence="3" id="KW-1185">Reference proteome</keyword>
<reference evidence="2 3" key="1">
    <citation type="submission" date="2016-11" db="EMBL/GenBank/DDBJ databases">
        <title>Whole Genome Sequencing of Mucilaginibacter polytrichastri RG4-7(T) isolated from the moss sample.</title>
        <authorList>
            <person name="Li Y."/>
        </authorList>
    </citation>
    <scope>NUCLEOTIDE SEQUENCE [LARGE SCALE GENOMIC DNA]</scope>
    <source>
        <strain evidence="2 3">RG4-7</strain>
    </source>
</reference>